<evidence type="ECO:0000313" key="1">
    <source>
        <dbReference type="EMBL" id="GAH89321.1"/>
    </source>
</evidence>
<name>X1J3M6_9ZZZZ</name>
<proteinExistence type="predicted"/>
<protein>
    <submittedName>
        <fullName evidence="1">Uncharacterized protein</fullName>
    </submittedName>
</protein>
<dbReference type="AlphaFoldDB" id="X1J3M6"/>
<dbReference type="EMBL" id="BARU01038985">
    <property type="protein sequence ID" value="GAH89321.1"/>
    <property type="molecule type" value="Genomic_DNA"/>
</dbReference>
<sequence length="55" mass="6630">MISRVTITPVFRVHQWAKRNIERDWMTFQDRALSLGQRIQSYMVGYIMSNKKRGQ</sequence>
<comment type="caution">
    <text evidence="1">The sequence shown here is derived from an EMBL/GenBank/DDBJ whole genome shotgun (WGS) entry which is preliminary data.</text>
</comment>
<gene>
    <name evidence="1" type="ORF">S03H2_60494</name>
</gene>
<feature type="non-terminal residue" evidence="1">
    <location>
        <position position="55"/>
    </location>
</feature>
<reference evidence="1" key="1">
    <citation type="journal article" date="2014" name="Front. Microbiol.">
        <title>High frequency of phylogenetically diverse reductive dehalogenase-homologous genes in deep subseafloor sedimentary metagenomes.</title>
        <authorList>
            <person name="Kawai M."/>
            <person name="Futagami T."/>
            <person name="Toyoda A."/>
            <person name="Takaki Y."/>
            <person name="Nishi S."/>
            <person name="Hori S."/>
            <person name="Arai W."/>
            <person name="Tsubouchi T."/>
            <person name="Morono Y."/>
            <person name="Uchiyama I."/>
            <person name="Ito T."/>
            <person name="Fujiyama A."/>
            <person name="Inagaki F."/>
            <person name="Takami H."/>
        </authorList>
    </citation>
    <scope>NUCLEOTIDE SEQUENCE</scope>
    <source>
        <strain evidence="1">Expedition CK06-06</strain>
    </source>
</reference>
<organism evidence="1">
    <name type="scientific">marine sediment metagenome</name>
    <dbReference type="NCBI Taxonomy" id="412755"/>
    <lineage>
        <taxon>unclassified sequences</taxon>
        <taxon>metagenomes</taxon>
        <taxon>ecological metagenomes</taxon>
    </lineage>
</organism>
<accession>X1J3M6</accession>